<dbReference type="PANTHER" id="PTHR43861">
    <property type="entry name" value="TRANS-ACONITATE 2-METHYLTRANSFERASE-RELATED"/>
    <property type="match status" value="1"/>
</dbReference>
<gene>
    <name evidence="4" type="ORF">BECKLPF1236A_GA0070988_101461</name>
    <name evidence="5" type="ORF">BECKLPF1236C_GA0070990_101392</name>
</gene>
<evidence type="ECO:0000256" key="2">
    <source>
        <dbReference type="ARBA" id="ARBA00022679"/>
    </source>
</evidence>
<evidence type="ECO:0000313" key="5">
    <source>
        <dbReference type="EMBL" id="VFK31449.1"/>
    </source>
</evidence>
<keyword evidence="2" id="KW-0808">Transferase</keyword>
<dbReference type="InterPro" id="IPR029063">
    <property type="entry name" value="SAM-dependent_MTases_sf"/>
</dbReference>
<feature type="domain" description="Methyltransferase" evidence="3">
    <location>
        <begin position="40"/>
        <end position="133"/>
    </location>
</feature>
<sequence>MAAYDSIAERYGKFIQRPQSIYMNAYTLFRLIGDVTDKSILDLACGDGFYTRALKQRGATYVLGVDISEKMIALARQEEMKELLGIEYVVCDVLELGKTGDFDLVVAAFLLNYAQTKEQLLQMCHTIYDNLKMGSRFVTISVDFEKVSNSSNISGPFQEGTAVTFTFTIEGKQLALPDSYYFSKATYEWAFQQAGFKEVHWHETMVSPEGIQELGQDFCQDMLDDSTSLRPLRDDIFSNS</sequence>
<dbReference type="SUPFAM" id="SSF53335">
    <property type="entry name" value="S-adenosyl-L-methionine-dependent methyltransferases"/>
    <property type="match status" value="1"/>
</dbReference>
<dbReference type="InterPro" id="IPR041698">
    <property type="entry name" value="Methyltransf_25"/>
</dbReference>
<evidence type="ECO:0000256" key="1">
    <source>
        <dbReference type="ARBA" id="ARBA00022603"/>
    </source>
</evidence>
<dbReference type="Gene3D" id="3.40.50.150">
    <property type="entry name" value="Vaccinia Virus protein VP39"/>
    <property type="match status" value="1"/>
</dbReference>
<dbReference type="GO" id="GO:0032259">
    <property type="term" value="P:methylation"/>
    <property type="evidence" value="ECO:0007669"/>
    <property type="project" value="UniProtKB-KW"/>
</dbReference>
<dbReference type="GO" id="GO:0008168">
    <property type="term" value="F:methyltransferase activity"/>
    <property type="evidence" value="ECO:0007669"/>
    <property type="project" value="UniProtKB-KW"/>
</dbReference>
<keyword evidence="4" id="KW-0830">Ubiquinone</keyword>
<name>A0A450WH88_9GAMM</name>
<dbReference type="CDD" id="cd02440">
    <property type="entry name" value="AdoMet_MTases"/>
    <property type="match status" value="1"/>
</dbReference>
<accession>A0A450WH88</accession>
<organism evidence="4">
    <name type="scientific">Candidatus Kentrum sp. LPFa</name>
    <dbReference type="NCBI Taxonomy" id="2126335"/>
    <lineage>
        <taxon>Bacteria</taxon>
        <taxon>Pseudomonadati</taxon>
        <taxon>Pseudomonadota</taxon>
        <taxon>Gammaproteobacteria</taxon>
        <taxon>Candidatus Kentrum</taxon>
    </lineage>
</organism>
<dbReference type="EMBL" id="CAADFP010000139">
    <property type="protein sequence ID" value="VFK31449.1"/>
    <property type="molecule type" value="Genomic_DNA"/>
</dbReference>
<dbReference type="AlphaFoldDB" id="A0A450WH88"/>
<evidence type="ECO:0000259" key="3">
    <source>
        <dbReference type="Pfam" id="PF13649"/>
    </source>
</evidence>
<dbReference type="Pfam" id="PF13649">
    <property type="entry name" value="Methyltransf_25"/>
    <property type="match status" value="1"/>
</dbReference>
<evidence type="ECO:0000313" key="4">
    <source>
        <dbReference type="EMBL" id="VFK16417.1"/>
    </source>
</evidence>
<protein>
    <submittedName>
        <fullName evidence="4">Ubiquinone/menaquinone biosynthesis C-methylase UbiE</fullName>
    </submittedName>
</protein>
<dbReference type="PANTHER" id="PTHR43861:SF1">
    <property type="entry name" value="TRANS-ACONITATE 2-METHYLTRANSFERASE"/>
    <property type="match status" value="1"/>
</dbReference>
<dbReference type="EMBL" id="CAADFM010000146">
    <property type="protein sequence ID" value="VFK16417.1"/>
    <property type="molecule type" value="Genomic_DNA"/>
</dbReference>
<proteinExistence type="predicted"/>
<reference evidence="4" key="1">
    <citation type="submission" date="2019-02" db="EMBL/GenBank/DDBJ databases">
        <authorList>
            <person name="Gruber-Vodicka R. H."/>
            <person name="Seah K. B. B."/>
        </authorList>
    </citation>
    <scope>NUCLEOTIDE SEQUENCE</scope>
    <source>
        <strain evidence="4">BECK_S312</strain>
        <strain evidence="5">BECK_S426</strain>
    </source>
</reference>
<keyword evidence="1 4" id="KW-0489">Methyltransferase</keyword>